<keyword evidence="8" id="KW-1185">Reference proteome</keyword>
<dbReference type="GO" id="GO:0008610">
    <property type="term" value="P:lipid biosynthetic process"/>
    <property type="evidence" value="ECO:0007669"/>
    <property type="project" value="InterPro"/>
</dbReference>
<dbReference type="InterPro" id="IPR050307">
    <property type="entry name" value="Sterol_Desaturase_Related"/>
</dbReference>
<feature type="transmembrane region" description="Helical" evidence="5">
    <location>
        <begin position="167"/>
        <end position="187"/>
    </location>
</feature>
<accession>A0AAD1VWJ4</accession>
<feature type="transmembrane region" description="Helical" evidence="5">
    <location>
        <begin position="246"/>
        <end position="264"/>
    </location>
</feature>
<gene>
    <name evidence="7" type="ORF">PECUL_23A049077</name>
</gene>
<keyword evidence="4 5" id="KW-0472">Membrane</keyword>
<evidence type="ECO:0000256" key="1">
    <source>
        <dbReference type="ARBA" id="ARBA00004370"/>
    </source>
</evidence>
<dbReference type="AlphaFoldDB" id="A0AAD1VWJ4"/>
<dbReference type="EMBL" id="OW240914">
    <property type="protein sequence ID" value="CAH2276130.1"/>
    <property type="molecule type" value="Genomic_DNA"/>
</dbReference>
<reference evidence="7" key="1">
    <citation type="submission" date="2022-03" db="EMBL/GenBank/DDBJ databases">
        <authorList>
            <person name="Alioto T."/>
            <person name="Alioto T."/>
            <person name="Gomez Garrido J."/>
        </authorList>
    </citation>
    <scope>NUCLEOTIDE SEQUENCE</scope>
</reference>
<evidence type="ECO:0000313" key="7">
    <source>
        <dbReference type="EMBL" id="CAH2276135.1"/>
    </source>
</evidence>
<evidence type="ECO:0000256" key="4">
    <source>
        <dbReference type="ARBA" id="ARBA00023136"/>
    </source>
</evidence>
<keyword evidence="2 5" id="KW-0812">Transmembrane</keyword>
<protein>
    <submittedName>
        <fullName evidence="7">Fatty acid hydroxylase domain-containing 2</fullName>
    </submittedName>
</protein>
<proteinExistence type="predicted"/>
<comment type="subcellular location">
    <subcellularLocation>
        <location evidence="1">Membrane</location>
    </subcellularLocation>
</comment>
<dbReference type="Proteomes" id="UP001295444">
    <property type="component" value="Chromosome 03"/>
</dbReference>
<evidence type="ECO:0000256" key="2">
    <source>
        <dbReference type="ARBA" id="ARBA00022692"/>
    </source>
</evidence>
<dbReference type="PANTHER" id="PTHR11863">
    <property type="entry name" value="STEROL DESATURASE"/>
    <property type="match status" value="1"/>
</dbReference>
<organism evidence="7 8">
    <name type="scientific">Pelobates cultripes</name>
    <name type="common">Western spadefoot toad</name>
    <dbReference type="NCBI Taxonomy" id="61616"/>
    <lineage>
        <taxon>Eukaryota</taxon>
        <taxon>Metazoa</taxon>
        <taxon>Chordata</taxon>
        <taxon>Craniata</taxon>
        <taxon>Vertebrata</taxon>
        <taxon>Euteleostomi</taxon>
        <taxon>Amphibia</taxon>
        <taxon>Batrachia</taxon>
        <taxon>Anura</taxon>
        <taxon>Pelobatoidea</taxon>
        <taxon>Pelobatidae</taxon>
        <taxon>Pelobates</taxon>
    </lineage>
</organism>
<evidence type="ECO:0000256" key="3">
    <source>
        <dbReference type="ARBA" id="ARBA00022989"/>
    </source>
</evidence>
<dbReference type="GO" id="GO:0005506">
    <property type="term" value="F:iron ion binding"/>
    <property type="evidence" value="ECO:0007669"/>
    <property type="project" value="InterPro"/>
</dbReference>
<name>A0AAD1VWJ4_PELCU</name>
<evidence type="ECO:0000313" key="8">
    <source>
        <dbReference type="Proteomes" id="UP001295444"/>
    </source>
</evidence>
<dbReference type="InterPro" id="IPR006694">
    <property type="entry name" value="Fatty_acid_hydroxylase"/>
</dbReference>
<keyword evidence="3 5" id="KW-1133">Transmembrane helix</keyword>
<feature type="transmembrane region" description="Helical" evidence="5">
    <location>
        <begin position="130"/>
        <end position="152"/>
    </location>
</feature>
<feature type="transmembrane region" description="Helical" evidence="5">
    <location>
        <begin position="75"/>
        <end position="100"/>
    </location>
</feature>
<dbReference type="EMBL" id="OW240914">
    <property type="protein sequence ID" value="CAH2276135.1"/>
    <property type="molecule type" value="Genomic_DNA"/>
</dbReference>
<sequence length="468" mass="53775">MGKRETSDFQEHRSQDGNLWDSVKKTAFVLGTGLLTFAAFRNTLTWHLQRFWGASGDFWQSQWGKLHDYFGGNELALFSLGAMVIPSLSFWMYNAVLMIIDLTGKPNFITRYRIQIEKNDPVDSAKLRHAVITVILNQIFISFPMVLLMYPFMKSRGNPCGTELPTFHWVLLELAVFVLVEEILFYYSHRLVHHPSLYKHVHKKHHEWTAPVGVVSLYAHPLEHILSNMLPTIIGPMLMGSHVTSIMLWFCIVVIGTTITHSGYHLPFLPSPQFHDFHHLNPRFSNESYHGKRNKKQHCMGCGTKPSEDKYMGPPIEYVMEILELVLTQNYFRFELEWYRQSAGTSMGAAMAPMYANGYMFEFETQHILEPFNDIILSYGRYIDDIFMIIKGDNSTAESMVQYINSCTLNVQLTMTMDPLTVDFLDVAMVMTFGRVIERDAVRLQTCVGQPAAVPVRVSMESVTSQVW</sequence>
<evidence type="ECO:0000256" key="5">
    <source>
        <dbReference type="SAM" id="Phobius"/>
    </source>
</evidence>
<evidence type="ECO:0000259" key="6">
    <source>
        <dbReference type="Pfam" id="PF04116"/>
    </source>
</evidence>
<dbReference type="GO" id="GO:0016491">
    <property type="term" value="F:oxidoreductase activity"/>
    <property type="evidence" value="ECO:0007669"/>
    <property type="project" value="InterPro"/>
</dbReference>
<feature type="domain" description="Fatty acid hydroxylase" evidence="6">
    <location>
        <begin position="175"/>
        <end position="283"/>
    </location>
</feature>
<dbReference type="GO" id="GO:0016020">
    <property type="term" value="C:membrane"/>
    <property type="evidence" value="ECO:0007669"/>
    <property type="project" value="UniProtKB-SubCell"/>
</dbReference>
<dbReference type="Pfam" id="PF04116">
    <property type="entry name" value="FA_hydroxylase"/>
    <property type="match status" value="1"/>
</dbReference>
<dbReference type="EMBL" id="OW240914">
    <property type="protein sequence ID" value="CAH2276131.1"/>
    <property type="molecule type" value="Genomic_DNA"/>
</dbReference>